<organism evidence="7 8">
    <name type="scientific">Xanthomonas campestris pv. phaseoli</name>
    <dbReference type="NCBI Taxonomy" id="317013"/>
    <lineage>
        <taxon>Bacteria</taxon>
        <taxon>Pseudomonadati</taxon>
        <taxon>Pseudomonadota</taxon>
        <taxon>Gammaproteobacteria</taxon>
        <taxon>Lysobacterales</taxon>
        <taxon>Lysobacteraceae</taxon>
        <taxon>Xanthomonas</taxon>
    </lineage>
</organism>
<dbReference type="InterPro" id="IPR007688">
    <property type="entry name" value="Conjugal_tfr_TrbL/VirB6"/>
</dbReference>
<dbReference type="Pfam" id="PF04610">
    <property type="entry name" value="TrbL"/>
    <property type="match status" value="1"/>
</dbReference>
<keyword evidence="4 6" id="KW-0472">Membrane</keyword>
<dbReference type="GO" id="GO:0030255">
    <property type="term" value="P:protein secretion by the type IV secretion system"/>
    <property type="evidence" value="ECO:0007669"/>
    <property type="project" value="InterPro"/>
</dbReference>
<feature type="transmembrane region" description="Helical" evidence="6">
    <location>
        <begin position="168"/>
        <end position="197"/>
    </location>
</feature>
<dbReference type="Proteomes" id="UP000031180">
    <property type="component" value="Unassembled WGS sequence"/>
</dbReference>
<evidence type="ECO:0000256" key="4">
    <source>
        <dbReference type="ARBA" id="ARBA00023136"/>
    </source>
</evidence>
<feature type="transmembrane region" description="Helical" evidence="6">
    <location>
        <begin position="218"/>
        <end position="241"/>
    </location>
</feature>
<comment type="caution">
    <text evidence="7">The sequence shown here is derived from an EMBL/GenBank/DDBJ whole genome shotgun (WGS) entry which is preliminary data.</text>
</comment>
<evidence type="ECO:0000256" key="2">
    <source>
        <dbReference type="ARBA" id="ARBA00022692"/>
    </source>
</evidence>
<proteinExistence type="predicted"/>
<feature type="region of interest" description="Disordered" evidence="5">
    <location>
        <begin position="514"/>
        <end position="569"/>
    </location>
</feature>
<sequence length="569" mass="55776">MALREQRFTLWVVLLLVLAFFLVSTDAIAATNLHDPSGSFTGLLDLVKNSAAQWDGKLKGYAERLFWMLALIQFIWTFMPLVFKQADFGEIVGELLRFIMVIGFFWALLQFASEWAEAVVKSFRQAGASAAGLGETAIRPGDIFGTAIELANTIGDVETWNPLTAMMVALAGVLVLLCFAFIAAFMGLTIIESYVVINASVLFMGFGGSQWTREYAMAIVRYAVSVGAKLFVLTLIVGLISDSAKQWQAAYNHDDASMWTMIGLAFACAYFAKNIPELVAGMISGVSSGGGSSIGGMAAAGAAGAAAAIATIATAGAAAPAAAGMMGAAGAGGAGAAGAGAVGSGGLAGAINSSFAGASSAGGAASSAGGMASSAGVGTSTGGTAAAKGASSAGSRVGGTTANSAPSSAPSQPSSGLQQAAKQAGKAAQGGDDDGSQPAPGSASPQGSSASSGDSSASSSAPSSSADTGAGDAGSSDSSTGGKGVSGRQVAEGVTRGLGLMSAIAVPGMESAAGLSLGAGQPQPAPNGGGDDSPSMAPSSNNEPENVIRPADPVPSSDGGPKPGTKGED</sequence>
<accession>A0AB34QKN9</accession>
<evidence type="ECO:0000313" key="7">
    <source>
        <dbReference type="EMBL" id="KHS36671.1"/>
    </source>
</evidence>
<dbReference type="AlphaFoldDB" id="A0AB34QKN9"/>
<name>A0AB34QKN9_XANCH</name>
<evidence type="ECO:0000256" key="3">
    <source>
        <dbReference type="ARBA" id="ARBA00022989"/>
    </source>
</evidence>
<gene>
    <name evidence="7" type="ORF">RN20_13150</name>
</gene>
<evidence type="ECO:0000256" key="1">
    <source>
        <dbReference type="ARBA" id="ARBA00004141"/>
    </source>
</evidence>
<reference evidence="8" key="1">
    <citation type="submission" date="2015-04" db="EMBL/GenBank/DDBJ databases">
        <title>Genome sequencing of pathogens of bean.</title>
        <authorList>
            <person name="Harrison J.W."/>
            <person name="Aritua V."/>
            <person name="Sapp M."/>
            <person name="Smith J."/>
            <person name="Studholme D.J."/>
        </authorList>
    </citation>
    <scope>NUCLEOTIDE SEQUENCE [LARGE SCALE GENOMIC DNA]</scope>
    <source>
        <strain evidence="8">NCPPB 1138</strain>
    </source>
</reference>
<protein>
    <submittedName>
        <fullName evidence="7">Conjugal transfer protein TrbL</fullName>
    </submittedName>
</protein>
<comment type="subcellular location">
    <subcellularLocation>
        <location evidence="1">Membrane</location>
        <topology evidence="1">Multi-pass membrane protein</topology>
    </subcellularLocation>
</comment>
<evidence type="ECO:0000256" key="6">
    <source>
        <dbReference type="SAM" id="Phobius"/>
    </source>
</evidence>
<evidence type="ECO:0000256" key="5">
    <source>
        <dbReference type="SAM" id="MobiDB-lite"/>
    </source>
</evidence>
<feature type="transmembrane region" description="Helical" evidence="6">
    <location>
        <begin position="65"/>
        <end position="83"/>
    </location>
</feature>
<dbReference type="EMBL" id="JWTI02000038">
    <property type="protein sequence ID" value="KHS36671.1"/>
    <property type="molecule type" value="Genomic_DNA"/>
</dbReference>
<feature type="region of interest" description="Disordered" evidence="5">
    <location>
        <begin position="369"/>
        <end position="490"/>
    </location>
</feature>
<dbReference type="RefSeq" id="WP_039588028.1">
    <property type="nucleotide sequence ID" value="NZ_JWTI02000038.1"/>
</dbReference>
<evidence type="ECO:0000313" key="8">
    <source>
        <dbReference type="Proteomes" id="UP000031180"/>
    </source>
</evidence>
<dbReference type="NCBIfam" id="TIGR02783">
    <property type="entry name" value="TrbL_P"/>
    <property type="match status" value="1"/>
</dbReference>
<dbReference type="GO" id="GO:0016020">
    <property type="term" value="C:membrane"/>
    <property type="evidence" value="ECO:0007669"/>
    <property type="project" value="UniProtKB-SubCell"/>
</dbReference>
<keyword evidence="2 6" id="KW-0812">Transmembrane</keyword>
<dbReference type="InterPro" id="IPR014150">
    <property type="entry name" value="Conjugal_tfr_TrbL"/>
</dbReference>
<feature type="compositionally biased region" description="Low complexity" evidence="5">
    <location>
        <begin position="369"/>
        <end position="480"/>
    </location>
</feature>
<keyword evidence="3 6" id="KW-1133">Transmembrane helix</keyword>
<feature type="transmembrane region" description="Helical" evidence="6">
    <location>
        <begin position="95"/>
        <end position="113"/>
    </location>
</feature>